<dbReference type="EMBL" id="CP012752">
    <property type="protein sequence ID" value="ALG09896.1"/>
    <property type="molecule type" value="Genomic_DNA"/>
</dbReference>
<dbReference type="AlphaFoldDB" id="A0A0N9HX76"/>
<dbReference type="NCBIfam" id="NF006826">
    <property type="entry name" value="PRK09347.1-3"/>
    <property type="match status" value="1"/>
</dbReference>
<sequence length="196" mass="21372">MTLTDQALELDIRARAEDGVRALLELAGDDPDRAGLARTPARFVDAMLEMTAAPGDPAQFLAVQFEDVGQVDEMVHLGPIPFTSVCEHHILPFTGHAWVAYLPTAGRVVGLSKLARLVEHYARQLQVQERLTGQIVDTLIKHLDPRGAGVVLRATHACMAQRGISKPDAVMTTSALRRAFREQPAARAEFLSFATP</sequence>
<keyword evidence="8" id="KW-1185">Reference proteome</keyword>
<dbReference type="SUPFAM" id="SSF55620">
    <property type="entry name" value="Tetrahydrobiopterin biosynthesis enzymes-like"/>
    <property type="match status" value="1"/>
</dbReference>
<dbReference type="HAMAP" id="MF_00223">
    <property type="entry name" value="FolE"/>
    <property type="match status" value="1"/>
</dbReference>
<dbReference type="GO" id="GO:0005737">
    <property type="term" value="C:cytoplasm"/>
    <property type="evidence" value="ECO:0007669"/>
    <property type="project" value="TreeGrafter"/>
</dbReference>
<feature type="binding site" evidence="5">
    <location>
        <position position="158"/>
    </location>
    <ligand>
        <name>Zn(2+)</name>
        <dbReference type="ChEBI" id="CHEBI:29105"/>
    </ligand>
</feature>
<feature type="binding site" evidence="5">
    <location>
        <position position="86"/>
    </location>
    <ligand>
        <name>Zn(2+)</name>
        <dbReference type="ChEBI" id="CHEBI:29105"/>
    </ligand>
</feature>
<comment type="similarity">
    <text evidence="5">Belongs to the GTP cyclohydrolase I family.</text>
</comment>
<evidence type="ECO:0000256" key="3">
    <source>
        <dbReference type="ARBA" id="ARBA00022563"/>
    </source>
</evidence>
<dbReference type="Proteomes" id="UP000063699">
    <property type="component" value="Chromosome"/>
</dbReference>
<dbReference type="RefSeq" id="WP_054291800.1">
    <property type="nucleotide sequence ID" value="NZ_CP012752.1"/>
</dbReference>
<keyword evidence="4 5" id="KW-0378">Hydrolase</keyword>
<gene>
    <name evidence="5" type="primary">folE</name>
    <name evidence="7" type="ORF">AOZ06_26035</name>
</gene>
<evidence type="ECO:0000313" key="8">
    <source>
        <dbReference type="Proteomes" id="UP000063699"/>
    </source>
</evidence>
<comment type="pathway">
    <text evidence="2 5">Cofactor biosynthesis; 7,8-dihydroneopterin triphosphate biosynthesis; 7,8-dihydroneopterin triphosphate from GTP: step 1/1.</text>
</comment>
<reference evidence="7 8" key="1">
    <citation type="submission" date="2015-07" db="EMBL/GenBank/DDBJ databases">
        <title>Genome sequencing of Kibdelosporangium phytohabitans.</title>
        <authorList>
            <person name="Qin S."/>
            <person name="Xing K."/>
        </authorList>
    </citation>
    <scope>NUCLEOTIDE SEQUENCE [LARGE SCALE GENOMIC DNA]</scope>
    <source>
        <strain evidence="7 8">KLBMP1111</strain>
    </source>
</reference>
<dbReference type="GO" id="GO:0005525">
    <property type="term" value="F:GTP binding"/>
    <property type="evidence" value="ECO:0007669"/>
    <property type="project" value="UniProtKB-KW"/>
</dbReference>
<dbReference type="GO" id="GO:0008270">
    <property type="term" value="F:zinc ion binding"/>
    <property type="evidence" value="ECO:0007669"/>
    <property type="project" value="UniProtKB-UniRule"/>
</dbReference>
<dbReference type="InterPro" id="IPR043133">
    <property type="entry name" value="GTP-CH-I_C/QueF"/>
</dbReference>
<dbReference type="InterPro" id="IPR043134">
    <property type="entry name" value="GTP-CH-I_N"/>
</dbReference>
<dbReference type="NCBIfam" id="NF006825">
    <property type="entry name" value="PRK09347.1-2"/>
    <property type="match status" value="1"/>
</dbReference>
<evidence type="ECO:0000259" key="6">
    <source>
        <dbReference type="Pfam" id="PF01227"/>
    </source>
</evidence>
<keyword evidence="5" id="KW-0862">Zinc</keyword>
<dbReference type="OrthoDB" id="9801207at2"/>
<keyword evidence="3 5" id="KW-0554">One-carbon metabolism</keyword>
<dbReference type="GO" id="GO:0006729">
    <property type="term" value="P:tetrahydrobiopterin biosynthetic process"/>
    <property type="evidence" value="ECO:0007669"/>
    <property type="project" value="TreeGrafter"/>
</dbReference>
<keyword evidence="5" id="KW-0547">Nucleotide-binding</keyword>
<dbReference type="GO" id="GO:0006730">
    <property type="term" value="P:one-carbon metabolic process"/>
    <property type="evidence" value="ECO:0007669"/>
    <property type="project" value="UniProtKB-UniRule"/>
</dbReference>
<dbReference type="InterPro" id="IPR001474">
    <property type="entry name" value="GTP_CycHdrlase_I"/>
</dbReference>
<dbReference type="UniPathway" id="UPA00848">
    <property type="reaction ID" value="UER00151"/>
</dbReference>
<comment type="catalytic activity">
    <reaction evidence="1 5">
        <text>GTP + H2O = 7,8-dihydroneopterin 3'-triphosphate + formate + H(+)</text>
        <dbReference type="Rhea" id="RHEA:17473"/>
        <dbReference type="ChEBI" id="CHEBI:15377"/>
        <dbReference type="ChEBI" id="CHEBI:15378"/>
        <dbReference type="ChEBI" id="CHEBI:15740"/>
        <dbReference type="ChEBI" id="CHEBI:37565"/>
        <dbReference type="ChEBI" id="CHEBI:58462"/>
        <dbReference type="EC" id="3.5.4.16"/>
    </reaction>
</comment>
<dbReference type="STRING" id="860235.AOZ06_26035"/>
<dbReference type="FunFam" id="3.30.1130.10:FF:000001">
    <property type="entry name" value="GTP cyclohydrolase 1"/>
    <property type="match status" value="1"/>
</dbReference>
<evidence type="ECO:0000256" key="1">
    <source>
        <dbReference type="ARBA" id="ARBA00001052"/>
    </source>
</evidence>
<keyword evidence="5" id="KW-0479">Metal-binding</keyword>
<dbReference type="GO" id="GO:0046654">
    <property type="term" value="P:tetrahydrofolate biosynthetic process"/>
    <property type="evidence" value="ECO:0007669"/>
    <property type="project" value="UniProtKB-UniRule"/>
</dbReference>
<name>A0A0N9HX76_9PSEU</name>
<dbReference type="Gene3D" id="1.10.286.10">
    <property type="match status" value="1"/>
</dbReference>
<evidence type="ECO:0000256" key="2">
    <source>
        <dbReference type="ARBA" id="ARBA00005080"/>
    </source>
</evidence>
<comment type="subunit">
    <text evidence="5">Homopolymer.</text>
</comment>
<organism evidence="7 8">
    <name type="scientific">Kibdelosporangium phytohabitans</name>
    <dbReference type="NCBI Taxonomy" id="860235"/>
    <lineage>
        <taxon>Bacteria</taxon>
        <taxon>Bacillati</taxon>
        <taxon>Actinomycetota</taxon>
        <taxon>Actinomycetes</taxon>
        <taxon>Pseudonocardiales</taxon>
        <taxon>Pseudonocardiaceae</taxon>
        <taxon>Kibdelosporangium</taxon>
    </lineage>
</organism>
<protein>
    <recommendedName>
        <fullName evidence="5">GTP cyclohydrolase 1</fullName>
        <ecNumber evidence="5">3.5.4.16</ecNumber>
    </recommendedName>
    <alternativeName>
        <fullName evidence="5">GTP cyclohydrolase I</fullName>
        <shortName evidence="5">GTP-CH-I</shortName>
    </alternativeName>
</protein>
<accession>A0A0N9HX76</accession>
<dbReference type="GO" id="GO:0003934">
    <property type="term" value="F:GTP cyclohydrolase I activity"/>
    <property type="evidence" value="ECO:0007669"/>
    <property type="project" value="UniProtKB-UniRule"/>
</dbReference>
<feature type="domain" description="GTP cyclohydrolase I" evidence="6">
    <location>
        <begin position="17"/>
        <end position="193"/>
    </location>
</feature>
<dbReference type="InterPro" id="IPR020602">
    <property type="entry name" value="GTP_CycHdrlase_I_dom"/>
</dbReference>
<dbReference type="Pfam" id="PF01227">
    <property type="entry name" value="GTP_cyclohydroI"/>
    <property type="match status" value="1"/>
</dbReference>
<evidence type="ECO:0000313" key="7">
    <source>
        <dbReference type="EMBL" id="ALG09896.1"/>
    </source>
</evidence>
<dbReference type="EC" id="3.5.4.16" evidence="5"/>
<dbReference type="Gene3D" id="3.30.1130.10">
    <property type="match status" value="1"/>
</dbReference>
<feature type="binding site" evidence="5">
    <location>
        <position position="89"/>
    </location>
    <ligand>
        <name>Zn(2+)</name>
        <dbReference type="ChEBI" id="CHEBI:29105"/>
    </ligand>
</feature>
<evidence type="ECO:0000256" key="5">
    <source>
        <dbReference type="HAMAP-Rule" id="MF_00223"/>
    </source>
</evidence>
<evidence type="ECO:0000256" key="4">
    <source>
        <dbReference type="ARBA" id="ARBA00022801"/>
    </source>
</evidence>
<dbReference type="PANTHER" id="PTHR11109">
    <property type="entry name" value="GTP CYCLOHYDROLASE I"/>
    <property type="match status" value="1"/>
</dbReference>
<dbReference type="KEGG" id="kphy:AOZ06_26035"/>
<proteinExistence type="inferred from homology"/>
<keyword evidence="5" id="KW-0342">GTP-binding</keyword>
<dbReference type="PANTHER" id="PTHR11109:SF7">
    <property type="entry name" value="GTP CYCLOHYDROLASE 1"/>
    <property type="match status" value="1"/>
</dbReference>